<name>A0AAC9IRX8_9BURK</name>
<evidence type="ECO:0000313" key="1">
    <source>
        <dbReference type="EMBL" id="APC00755.1"/>
    </source>
</evidence>
<dbReference type="AlphaFoldDB" id="A0AAC9IRX8"/>
<proteinExistence type="predicted"/>
<dbReference type="EMBL" id="CP015017">
    <property type="protein sequence ID" value="APC00755.1"/>
    <property type="molecule type" value="Genomic_DNA"/>
</dbReference>
<accession>A0AAC9IRX8</accession>
<dbReference type="RefSeq" id="WP_071538926.1">
    <property type="nucleotide sequence ID" value="NZ_CP015016.1"/>
</dbReference>
<dbReference type="Proteomes" id="UP000182060">
    <property type="component" value="Chromosome"/>
</dbReference>
<reference evidence="1" key="1">
    <citation type="journal article" date="2017" name="Appl. Environ. Microbiol.">
        <title>Microdiversification of a pelagic Polynucleobacter species is mainly driven by acquisition of genomic islands from a partially interspecific gene pool.</title>
        <authorList>
            <person name="Hoetzinger M."/>
            <person name="Hahn M.W."/>
            <person name="Jezberova J."/>
            <person name="Schmidt J."/>
            <person name="Koll U."/>
        </authorList>
    </citation>
    <scope>NUCLEOTIDE SEQUENCE</scope>
    <source>
        <strain evidence="1">MWH-RechtKol4</strain>
    </source>
</reference>
<protein>
    <submittedName>
        <fullName evidence="1">Uncharacterized protein</fullName>
    </submittedName>
</protein>
<organism evidence="1 2">
    <name type="scientific">Polynucleobacter asymbioticus</name>
    <dbReference type="NCBI Taxonomy" id="576611"/>
    <lineage>
        <taxon>Bacteria</taxon>
        <taxon>Pseudomonadati</taxon>
        <taxon>Pseudomonadota</taxon>
        <taxon>Betaproteobacteria</taxon>
        <taxon>Burkholderiales</taxon>
        <taxon>Burkholderiaceae</taxon>
        <taxon>Polynucleobacter</taxon>
    </lineage>
</organism>
<gene>
    <name evidence="1" type="ORF">AOC25_03490</name>
</gene>
<dbReference type="SUPFAM" id="SSF46785">
    <property type="entry name" value="Winged helix' DNA-binding domain"/>
    <property type="match status" value="1"/>
</dbReference>
<evidence type="ECO:0000313" key="2">
    <source>
        <dbReference type="Proteomes" id="UP000182060"/>
    </source>
</evidence>
<sequence>MTTPNLYIRFLKLLHILDSKSTIRKLDSTERQLLDSILLDDVDGNIVLVGDLLRLTPLGSQATLHGRITNLSKLGYIKLVTQGDARRKRVMLTTQAYKRFEQLSGCIKQAAV</sequence>
<dbReference type="InterPro" id="IPR036390">
    <property type="entry name" value="WH_DNA-bd_sf"/>
</dbReference>